<sequence length="100" mass="11017">MIQWEYRVFEEEDGDFTIREVFYNDSGDPIGCTAEPVEPYGATLEALAQCLQDLQKALTLPVLHIADIPIGSPPPVPTPNTLSSQDIRQKLGLATSNPVY</sequence>
<protein>
    <submittedName>
        <fullName evidence="1">Uncharacterized protein</fullName>
    </submittedName>
</protein>
<organism evidence="1 2">
    <name type="scientific">Prochlorothrix hollandica PCC 9006 = CALU 1027</name>
    <dbReference type="NCBI Taxonomy" id="317619"/>
    <lineage>
        <taxon>Bacteria</taxon>
        <taxon>Bacillati</taxon>
        <taxon>Cyanobacteriota</taxon>
        <taxon>Cyanophyceae</taxon>
        <taxon>Prochlorotrichales</taxon>
        <taxon>Prochlorotrichaceae</taxon>
        <taxon>Prochlorothrix</taxon>
    </lineage>
</organism>
<evidence type="ECO:0000313" key="1">
    <source>
        <dbReference type="EMBL" id="KKJ00700.1"/>
    </source>
</evidence>
<comment type="caution">
    <text evidence="1">The sequence shown here is derived from an EMBL/GenBank/DDBJ whole genome shotgun (WGS) entry which is preliminary data.</text>
</comment>
<dbReference type="AlphaFoldDB" id="A0A0M2PWZ8"/>
<keyword evidence="2" id="KW-1185">Reference proteome</keyword>
<gene>
    <name evidence="1" type="ORF">PROH_05290</name>
</gene>
<dbReference type="EMBL" id="AJTX02000003">
    <property type="protein sequence ID" value="KKJ00700.1"/>
    <property type="molecule type" value="Genomic_DNA"/>
</dbReference>
<proteinExistence type="predicted"/>
<reference evidence="1" key="1">
    <citation type="submission" date="2012-04" db="EMBL/GenBank/DDBJ databases">
        <authorList>
            <person name="Borisov I.G."/>
            <person name="Ivanikova N.V."/>
            <person name="Pinevich A.V."/>
        </authorList>
    </citation>
    <scope>NUCLEOTIDE SEQUENCE</scope>
    <source>
        <strain evidence="1">CALU 1027</strain>
    </source>
</reference>
<dbReference type="Proteomes" id="UP000034681">
    <property type="component" value="Unassembled WGS sequence"/>
</dbReference>
<accession>A0A0M2PWZ8</accession>
<dbReference type="STRING" id="317619.GCA_000332315_04476"/>
<evidence type="ECO:0000313" key="2">
    <source>
        <dbReference type="Proteomes" id="UP000034681"/>
    </source>
</evidence>
<dbReference type="RefSeq" id="WP_016922619.1">
    <property type="nucleotide sequence ID" value="NZ_KB235944.1"/>
</dbReference>
<name>A0A0M2PWZ8_PROHO</name>
<dbReference type="OrthoDB" id="583149at2"/>
<dbReference type="eggNOG" id="ENOG5033DRZ">
    <property type="taxonomic scope" value="Bacteria"/>
</dbReference>